<dbReference type="Pfam" id="PF00550">
    <property type="entry name" value="PP-binding"/>
    <property type="match status" value="1"/>
</dbReference>
<dbReference type="Gene3D" id="3.40.50.720">
    <property type="entry name" value="NAD(P)-binding Rossmann-like Domain"/>
    <property type="match status" value="1"/>
</dbReference>
<dbReference type="GO" id="GO:0043041">
    <property type="term" value="P:amino acid activation for nonribosomal peptide biosynthetic process"/>
    <property type="evidence" value="ECO:0007669"/>
    <property type="project" value="TreeGrafter"/>
</dbReference>
<dbReference type="InterPro" id="IPR023213">
    <property type="entry name" value="CAT-like_dom_sf"/>
</dbReference>
<name>A0A7W9ZKG8_NOVIT</name>
<dbReference type="Gene3D" id="3.30.300.30">
    <property type="match status" value="2"/>
</dbReference>
<dbReference type="SUPFAM" id="SSF51735">
    <property type="entry name" value="NAD(P)-binding Rossmann-fold domains"/>
    <property type="match status" value="1"/>
</dbReference>
<dbReference type="RefSeq" id="WP_184265606.1">
    <property type="nucleotide sequence ID" value="NZ_JACIIX010000017.1"/>
</dbReference>
<dbReference type="PANTHER" id="PTHR45527:SF1">
    <property type="entry name" value="FATTY ACID SYNTHASE"/>
    <property type="match status" value="1"/>
</dbReference>
<dbReference type="Gene3D" id="3.30.559.10">
    <property type="entry name" value="Chloramphenicol acetyltransferase-like domain"/>
    <property type="match status" value="1"/>
</dbReference>
<dbReference type="InterPro" id="IPR009081">
    <property type="entry name" value="PP-bd_ACP"/>
</dbReference>
<feature type="region of interest" description="Disordered" evidence="5">
    <location>
        <begin position="1389"/>
        <end position="1408"/>
    </location>
</feature>
<dbReference type="Pfam" id="PF08242">
    <property type="entry name" value="Methyltransf_12"/>
    <property type="match status" value="1"/>
</dbReference>
<dbReference type="GO" id="GO:0005737">
    <property type="term" value="C:cytoplasm"/>
    <property type="evidence" value="ECO:0007669"/>
    <property type="project" value="TreeGrafter"/>
</dbReference>
<dbReference type="PROSITE" id="PS50075">
    <property type="entry name" value="CARRIER"/>
    <property type="match status" value="1"/>
</dbReference>
<evidence type="ECO:0000256" key="5">
    <source>
        <dbReference type="SAM" id="MobiDB-lite"/>
    </source>
</evidence>
<evidence type="ECO:0000256" key="4">
    <source>
        <dbReference type="ARBA" id="ARBA00022679"/>
    </source>
</evidence>
<dbReference type="InterPro" id="IPR000873">
    <property type="entry name" value="AMP-dep_synth/lig_dom"/>
</dbReference>
<dbReference type="InterPro" id="IPR029063">
    <property type="entry name" value="SAM-dependent_MTases_sf"/>
</dbReference>
<comment type="caution">
    <text evidence="7">The sequence shown here is derived from an EMBL/GenBank/DDBJ whole genome shotgun (WGS) entry which is preliminary data.</text>
</comment>
<dbReference type="SUPFAM" id="SSF53335">
    <property type="entry name" value="S-adenosyl-L-methionine-dependent methyltransferases"/>
    <property type="match status" value="1"/>
</dbReference>
<proteinExistence type="predicted"/>
<evidence type="ECO:0000259" key="6">
    <source>
        <dbReference type="PROSITE" id="PS50075"/>
    </source>
</evidence>
<dbReference type="GO" id="GO:0031177">
    <property type="term" value="F:phosphopantetheine binding"/>
    <property type="evidence" value="ECO:0007669"/>
    <property type="project" value="TreeGrafter"/>
</dbReference>
<dbReference type="InterPro" id="IPR036736">
    <property type="entry name" value="ACP-like_sf"/>
</dbReference>
<dbReference type="GO" id="GO:0009403">
    <property type="term" value="P:toxin biosynthetic process"/>
    <property type="evidence" value="ECO:0007669"/>
    <property type="project" value="UniProtKB-ARBA"/>
</dbReference>
<evidence type="ECO:0000313" key="7">
    <source>
        <dbReference type="EMBL" id="MBB6212157.1"/>
    </source>
</evidence>
<dbReference type="InterPro" id="IPR013217">
    <property type="entry name" value="Methyltransf_12"/>
</dbReference>
<sequence length="1894" mass="203831">MTTSAPASAPAATALVDAYAATPLQLGMLYHVLANPDGALFLQHYTMTVDGPFDVAAYVAGWQEVANRHPALRTSFHWQGLDRCMQAVSAHAVIPVRQEDWSDPPATGQEQRLRALIEEDRQQPFDFERPPLLRLTIVRLSPNRHAVILAVHHLITDGWSLTVGMEEVAAVYAARTGGRAVSLPPAPAFRGYADWLARQDLPAARAYWSRELDGVAASRLPLRQEGEPTADSPSALRYAEQVIPAGETAGLTAGLRRLGLTPATLVQAAWALLLSRFEHQDRVLFAVASATRPPAVPGIDRLFGPLMAILPCAVTVDGHQTVRDWMAAIQAAQLAARDHDFLSPAEYQRLAGFSPYDPFLTSMVVQEDMPAPRSPVWEKAGLVWKPVDTWDRTAYPLTLFVYTGETLLLRLGYDRRVFTAEAASALLDQVHSLCLSLIRQADQPLGTVTLRADPAARPSCGTVPAPQDTGVSLWTRLEAALSAVGPVLLDDQGRSLSTGPDLLDAAARLDAGITTVVPAGQPVALWLDPGVDYVTAILACLRRGSPYALLDPMLPAAAVAERLKAAAISGVVTSADRWADLSANPVAALHGIIAGDPSHLSPPAPRPALTAEAPVAMVWTSGSTGTPKAVVLTQAGVVNRLLWDRTAFHREDTPRGLLKTSPAFVDSIAEVLQPLFDGFPAVIPDPDAARTPSALLEVIRRTGPTRLVLTPSLLRALLEADPDPAPWPLHRLHLSGEPLPTVLLPRLKEKLRPEAVVLNIYGSSEVTADVTAAVLDLSADPAATQAAAVAAIGRPLPGCTLWLLDATGQPVPPGAVGEIHVAGVCLALGYHQAPDRTALAFRDWTAPDGTPTRLYATGDLARQRPDGALVHLGRKDGQIKIRGVRIEPAEIEARLLDMPGIRAAVVGVIKPKDADPRLVAWVEPAPAASHGADNGTPDTETPETGTTRADQWRSLYDRTYQDVVDGDSPLDDFRIWQSAVTGEPIPASHMQAWVKATLDLVREGPVTSVLEVGCGQGLLLGRLAAETAHYTGTDISETALTCIRHLQQRDPGLAHVGLLHQPADQPVPAGMVPPEGYQVALLSSVVQYFPDAAYLLRVLETVAPVIAHGGRIILSDLRPLHLQSVLAAEIMLARSPDPLDRHALLRRLHELTAHETELLVDPRLFPTLKAILPRLSAIEARPKPGVEDNELNSYRYDVVLWLDQAPAAAALPDAVLWSGQDDLAARLATGPDTVLVSSIPHRRLTRPGQALALLDDPDITDAGRWRTVLAASPEREATDPATLRALAERFGYHSAIGLDLSGDPSQFRAAFVRTALAPPRLLLDPAQTATPDLSLISRPYDAPAATSLTARIRDHLRRSLPPAFVPDHVVTVREWPLSASRKVLKHRLPPVTVPSGEDSERPAPQGPTEQRLATLWQAVLGDIPLGREDEFFDRGGNSLMMTQLAFSIGKSFAIKYPLRAAFAAPTLQAMAASIEAIIAGASGKDSTAEQTLITADVAMANAILPPQDSAALPSQWPEARACVLHTGSGSLLSQWILRRLAQDPACTVLYLGGDRDPETARRRIAEEWTAYGFGRLDLLDRVEIIPGRLDLPQLGLDTAAWDDLGDRVDVILHAGARISMTESYAQLRAANVLGTRELLRLCVHKRLKPLHAVGSFAIIDHSLADRDGLTVTEDSPLPSWAGLENGYRKSRWVADALMQRAIARGLPVTIHRMTPISGDSFDGRIDAGEIAWRMARAIVETAAVPAGNRPLDLLPVDQVVEAMLTLARDPQGRPAIHHITGGQPLSWADVADALRGLGYPVETLPPSVWVERARTVARQHPTGAAAAVLPLVSDDGSDHRHLFHVDGQRTRDRLTALGMTLRSTDADLLTLTLSFLIRTGDLPAAPSQSMQEVV</sequence>
<keyword evidence="3" id="KW-0436">Ligase</keyword>
<evidence type="ECO:0000313" key="8">
    <source>
        <dbReference type="Proteomes" id="UP000544872"/>
    </source>
</evidence>
<keyword evidence="8" id="KW-1185">Reference proteome</keyword>
<dbReference type="InterPro" id="IPR042099">
    <property type="entry name" value="ANL_N_sf"/>
</dbReference>
<protein>
    <submittedName>
        <fullName evidence="7">Amino acid adenylation domain-containing protein/thioester reductase-like protein</fullName>
    </submittedName>
</protein>
<dbReference type="Gene3D" id="3.40.50.150">
    <property type="entry name" value="Vaccinia Virus protein VP39"/>
    <property type="match status" value="1"/>
</dbReference>
<dbReference type="GO" id="GO:0016740">
    <property type="term" value="F:transferase activity"/>
    <property type="evidence" value="ECO:0007669"/>
    <property type="project" value="UniProtKB-KW"/>
</dbReference>
<dbReference type="PROSITE" id="PS00455">
    <property type="entry name" value="AMP_BINDING"/>
    <property type="match status" value="1"/>
</dbReference>
<dbReference type="EMBL" id="JACIIX010000017">
    <property type="protein sequence ID" value="MBB6212157.1"/>
    <property type="molecule type" value="Genomic_DNA"/>
</dbReference>
<feature type="compositionally biased region" description="Low complexity" evidence="5">
    <location>
        <begin position="933"/>
        <end position="947"/>
    </location>
</feature>
<dbReference type="InterPro" id="IPR013120">
    <property type="entry name" value="FAR_NAD-bd"/>
</dbReference>
<dbReference type="Pfam" id="PF00501">
    <property type="entry name" value="AMP-binding"/>
    <property type="match status" value="1"/>
</dbReference>
<accession>A0A7W9ZKG8</accession>
<dbReference type="InterPro" id="IPR020845">
    <property type="entry name" value="AMP-binding_CS"/>
</dbReference>
<dbReference type="Gene3D" id="3.30.559.30">
    <property type="entry name" value="Nonribosomal peptide synthetase, condensation domain"/>
    <property type="match status" value="1"/>
</dbReference>
<gene>
    <name evidence="7" type="ORF">FHS48_003605</name>
</gene>
<evidence type="ECO:0000256" key="2">
    <source>
        <dbReference type="ARBA" id="ARBA00022553"/>
    </source>
</evidence>
<dbReference type="SUPFAM" id="SSF47336">
    <property type="entry name" value="ACP-like"/>
    <property type="match status" value="1"/>
</dbReference>
<evidence type="ECO:0000256" key="3">
    <source>
        <dbReference type="ARBA" id="ARBA00022598"/>
    </source>
</evidence>
<dbReference type="SUPFAM" id="SSF56801">
    <property type="entry name" value="Acetyl-CoA synthetase-like"/>
    <property type="match status" value="1"/>
</dbReference>
<feature type="region of interest" description="Disordered" evidence="5">
    <location>
        <begin position="926"/>
        <end position="951"/>
    </location>
</feature>
<reference evidence="7 8" key="1">
    <citation type="submission" date="2020-08" db="EMBL/GenBank/DDBJ databases">
        <title>Genomic Encyclopedia of Type Strains, Phase IV (KMG-IV): sequencing the most valuable type-strain genomes for metagenomic binning, comparative biology and taxonomic classification.</title>
        <authorList>
            <person name="Goeker M."/>
        </authorList>
    </citation>
    <scope>NUCLEOTIDE SEQUENCE [LARGE SCALE GENOMIC DNA]</scope>
    <source>
        <strain evidence="7 8">DSM 11590</strain>
    </source>
</reference>
<organism evidence="7 8">
    <name type="scientific">Novispirillum itersonii</name>
    <name type="common">Aquaspirillum itersonii</name>
    <dbReference type="NCBI Taxonomy" id="189"/>
    <lineage>
        <taxon>Bacteria</taxon>
        <taxon>Pseudomonadati</taxon>
        <taxon>Pseudomonadota</taxon>
        <taxon>Alphaproteobacteria</taxon>
        <taxon>Rhodospirillales</taxon>
        <taxon>Novispirillaceae</taxon>
        <taxon>Novispirillum</taxon>
    </lineage>
</organism>
<dbReference type="Pfam" id="PF00668">
    <property type="entry name" value="Condensation"/>
    <property type="match status" value="1"/>
</dbReference>
<dbReference type="Gene3D" id="3.40.50.12780">
    <property type="entry name" value="N-terminal domain of ligase-like"/>
    <property type="match status" value="1"/>
</dbReference>
<keyword evidence="1" id="KW-0596">Phosphopantetheine</keyword>
<feature type="domain" description="Carrier" evidence="6">
    <location>
        <begin position="1403"/>
        <end position="1478"/>
    </location>
</feature>
<dbReference type="Gene3D" id="1.10.1200.10">
    <property type="entry name" value="ACP-like"/>
    <property type="match status" value="1"/>
</dbReference>
<evidence type="ECO:0000256" key="1">
    <source>
        <dbReference type="ARBA" id="ARBA00022450"/>
    </source>
</evidence>
<dbReference type="PANTHER" id="PTHR45527">
    <property type="entry name" value="NONRIBOSOMAL PEPTIDE SYNTHETASE"/>
    <property type="match status" value="1"/>
</dbReference>
<keyword evidence="2" id="KW-0597">Phosphoprotein</keyword>
<dbReference type="Proteomes" id="UP000544872">
    <property type="component" value="Unassembled WGS sequence"/>
</dbReference>
<dbReference type="CDD" id="cd02440">
    <property type="entry name" value="AdoMet_MTases"/>
    <property type="match status" value="1"/>
</dbReference>
<dbReference type="SUPFAM" id="SSF52777">
    <property type="entry name" value="CoA-dependent acyltransferases"/>
    <property type="match status" value="2"/>
</dbReference>
<dbReference type="InterPro" id="IPR036291">
    <property type="entry name" value="NAD(P)-bd_dom_sf"/>
</dbReference>
<dbReference type="GO" id="GO:0016874">
    <property type="term" value="F:ligase activity"/>
    <property type="evidence" value="ECO:0007669"/>
    <property type="project" value="UniProtKB-KW"/>
</dbReference>
<dbReference type="Pfam" id="PF07993">
    <property type="entry name" value="NAD_binding_4"/>
    <property type="match status" value="1"/>
</dbReference>
<keyword evidence="4" id="KW-0808">Transferase</keyword>
<dbReference type="InterPro" id="IPR001242">
    <property type="entry name" value="Condensation_dom"/>
</dbReference>
<dbReference type="InterPro" id="IPR045851">
    <property type="entry name" value="AMP-bd_C_sf"/>
</dbReference>